<keyword evidence="1" id="KW-1133">Transmembrane helix</keyword>
<dbReference type="AlphaFoldDB" id="A0A1M5TZP1"/>
<keyword evidence="1" id="KW-0812">Transmembrane</keyword>
<name>A0A1M5TZP1_9GAMM</name>
<accession>A0A1M5TZP1</accession>
<protein>
    <submittedName>
        <fullName evidence="2">Uncharacterized protein</fullName>
    </submittedName>
</protein>
<dbReference type="EMBL" id="FQXG01000003">
    <property type="protein sequence ID" value="SHH56070.1"/>
    <property type="molecule type" value="Genomic_DNA"/>
</dbReference>
<keyword evidence="3" id="KW-1185">Reference proteome</keyword>
<sequence length="151" mass="16173">MQSTVDDVQHLKAVTGPVGVALLFLISTLLLAEHWLCPVIVDSGWQSAALLVLLCGLSTLASDALCLRTHGISKAARRYAGLSTFLLTLTSLAVALHFSHLLAIIAPIMAMAMANTQASLILEGRMHQQALQQLESISTMNNEPDKDQDPS</sequence>
<evidence type="ECO:0000313" key="3">
    <source>
        <dbReference type="Proteomes" id="UP000184268"/>
    </source>
</evidence>
<proteinExistence type="predicted"/>
<dbReference type="RefSeq" id="WP_067655791.1">
    <property type="nucleotide sequence ID" value="NZ_FQXG01000003.1"/>
</dbReference>
<evidence type="ECO:0000256" key="1">
    <source>
        <dbReference type="SAM" id="Phobius"/>
    </source>
</evidence>
<dbReference type="STRING" id="299255.SAMN02745129_2340"/>
<organism evidence="2 3">
    <name type="scientific">Ferrimonas marina</name>
    <dbReference type="NCBI Taxonomy" id="299255"/>
    <lineage>
        <taxon>Bacteria</taxon>
        <taxon>Pseudomonadati</taxon>
        <taxon>Pseudomonadota</taxon>
        <taxon>Gammaproteobacteria</taxon>
        <taxon>Alteromonadales</taxon>
        <taxon>Ferrimonadaceae</taxon>
        <taxon>Ferrimonas</taxon>
    </lineage>
</organism>
<reference evidence="2 3" key="1">
    <citation type="submission" date="2016-11" db="EMBL/GenBank/DDBJ databases">
        <authorList>
            <person name="Jaros S."/>
            <person name="Januszkiewicz K."/>
            <person name="Wedrychowicz H."/>
        </authorList>
    </citation>
    <scope>NUCLEOTIDE SEQUENCE [LARGE SCALE GENOMIC DNA]</scope>
    <source>
        <strain evidence="2 3">DSM 16917</strain>
    </source>
</reference>
<feature type="transmembrane region" description="Helical" evidence="1">
    <location>
        <begin position="44"/>
        <end position="67"/>
    </location>
</feature>
<feature type="transmembrane region" description="Helical" evidence="1">
    <location>
        <begin position="12"/>
        <end position="32"/>
    </location>
</feature>
<feature type="transmembrane region" description="Helical" evidence="1">
    <location>
        <begin position="79"/>
        <end position="98"/>
    </location>
</feature>
<dbReference type="Proteomes" id="UP000184268">
    <property type="component" value="Unassembled WGS sequence"/>
</dbReference>
<keyword evidence="1" id="KW-0472">Membrane</keyword>
<evidence type="ECO:0000313" key="2">
    <source>
        <dbReference type="EMBL" id="SHH56070.1"/>
    </source>
</evidence>
<gene>
    <name evidence="2" type="ORF">SAMN02745129_2340</name>
</gene>